<feature type="transmembrane region" description="Helical" evidence="6">
    <location>
        <begin position="300"/>
        <end position="318"/>
    </location>
</feature>
<dbReference type="InterPro" id="IPR050833">
    <property type="entry name" value="Poly_Biosynth_Transport"/>
</dbReference>
<organism evidence="7 8">
    <name type="scientific">Asprobacillus argus</name>
    <dbReference type="NCBI Taxonomy" id="3076534"/>
    <lineage>
        <taxon>Bacteria</taxon>
        <taxon>Pseudomonadati</taxon>
        <taxon>Bacteroidota</taxon>
        <taxon>Flavobacteriia</taxon>
        <taxon>Flavobacteriales</taxon>
        <taxon>Flavobacteriaceae</taxon>
        <taxon>Asprobacillus</taxon>
    </lineage>
</organism>
<feature type="transmembrane region" description="Helical" evidence="6">
    <location>
        <begin position="385"/>
        <end position="402"/>
    </location>
</feature>
<dbReference type="RefSeq" id="WP_349242598.1">
    <property type="nucleotide sequence ID" value="NZ_JAVTTO010000005.1"/>
</dbReference>
<dbReference type="Proteomes" id="UP001257277">
    <property type="component" value="Unassembled WGS sequence"/>
</dbReference>
<evidence type="ECO:0000256" key="3">
    <source>
        <dbReference type="ARBA" id="ARBA00022692"/>
    </source>
</evidence>
<gene>
    <name evidence="7" type="ORF">RQM59_13235</name>
</gene>
<protein>
    <submittedName>
        <fullName evidence="7">Oligosaccharide flippase family protein</fullName>
    </submittedName>
</protein>
<evidence type="ECO:0000313" key="8">
    <source>
        <dbReference type="Proteomes" id="UP001257277"/>
    </source>
</evidence>
<feature type="transmembrane region" description="Helical" evidence="6">
    <location>
        <begin position="446"/>
        <end position="465"/>
    </location>
</feature>
<dbReference type="PANTHER" id="PTHR30250:SF11">
    <property type="entry name" value="O-ANTIGEN TRANSPORTER-RELATED"/>
    <property type="match status" value="1"/>
</dbReference>
<feature type="transmembrane region" description="Helical" evidence="6">
    <location>
        <begin position="423"/>
        <end position="440"/>
    </location>
</feature>
<name>A0ABU3LI25_9FLAO</name>
<evidence type="ECO:0000256" key="6">
    <source>
        <dbReference type="SAM" id="Phobius"/>
    </source>
</evidence>
<feature type="transmembrane region" description="Helical" evidence="6">
    <location>
        <begin position="180"/>
        <end position="199"/>
    </location>
</feature>
<evidence type="ECO:0000256" key="2">
    <source>
        <dbReference type="ARBA" id="ARBA00022475"/>
    </source>
</evidence>
<keyword evidence="8" id="KW-1185">Reference proteome</keyword>
<feature type="transmembrane region" description="Helical" evidence="6">
    <location>
        <begin position="122"/>
        <end position="144"/>
    </location>
</feature>
<reference evidence="7 8" key="1">
    <citation type="submission" date="2023-09" db="EMBL/GenBank/DDBJ databases">
        <title>Novel taxa isolated from Blanes Bay.</title>
        <authorList>
            <person name="Rey-Velasco X."/>
            <person name="Lucena T."/>
        </authorList>
    </citation>
    <scope>NUCLEOTIDE SEQUENCE [LARGE SCALE GENOMIC DNA]</scope>
    <source>
        <strain evidence="7 8">S356</strain>
    </source>
</reference>
<sequence length="489" mass="55858">MGIVLKQSFRNTIIIYTAFVVGGINALFLYTRFLKEEYYGLVTYLLSTANLLMPLTAFGIQYTIVKFYTSYTIKKERDRFLSAALLIPLLIAIPIAFFGNLFYHEIASYLSEENAIIKDYTYIIYLVAIATAYFEIFYAWSKVLLKSVFGNVLKELYNRVVVMMLLFLVFFDVISKPEFIYYLTGAYFIRALIMMIYALKLYRPKFTFSVPENYIEVLKYSGYIILAGSAGAILLDIDKVMIPAKKAIEYTAYYSVGVYIGSVIEAPGRAMAQILQPLTAKALNEGNNTEVNSLYKKSSINLLLISGLIFLLINLNIIELYKMIPEKYSGGVLVVLMISFAKLYIMSLGSNGAIISNSKYYKILLPYGIAMALSVYFLNHWLIDLIGINGAALSTLIVILFFNTLKIWYVKHKFNMLPFTSKTFVLIFVIATLYAIFYFLNFHFHPIINIVLKSVLIIVIYLFVVSKLKISEDVNQLLKKLNHFKKGNR</sequence>
<keyword evidence="5 6" id="KW-0472">Membrane</keyword>
<keyword evidence="2" id="KW-1003">Cell membrane</keyword>
<feature type="transmembrane region" description="Helical" evidence="6">
    <location>
        <begin position="360"/>
        <end position="379"/>
    </location>
</feature>
<comment type="caution">
    <text evidence="7">The sequence shown here is derived from an EMBL/GenBank/DDBJ whole genome shotgun (WGS) entry which is preliminary data.</text>
</comment>
<keyword evidence="4 6" id="KW-1133">Transmembrane helix</keyword>
<evidence type="ECO:0000256" key="1">
    <source>
        <dbReference type="ARBA" id="ARBA00004651"/>
    </source>
</evidence>
<dbReference type="InterPro" id="IPR002797">
    <property type="entry name" value="Polysacc_synth"/>
</dbReference>
<proteinExistence type="predicted"/>
<evidence type="ECO:0000256" key="4">
    <source>
        <dbReference type="ARBA" id="ARBA00022989"/>
    </source>
</evidence>
<dbReference type="PANTHER" id="PTHR30250">
    <property type="entry name" value="PST FAMILY PREDICTED COLANIC ACID TRANSPORTER"/>
    <property type="match status" value="1"/>
</dbReference>
<dbReference type="Pfam" id="PF01943">
    <property type="entry name" value="Polysacc_synt"/>
    <property type="match status" value="1"/>
</dbReference>
<accession>A0ABU3LI25</accession>
<comment type="subcellular location">
    <subcellularLocation>
        <location evidence="1">Cell membrane</location>
        <topology evidence="1">Multi-pass membrane protein</topology>
    </subcellularLocation>
</comment>
<feature type="transmembrane region" description="Helical" evidence="6">
    <location>
        <begin position="80"/>
        <end position="102"/>
    </location>
</feature>
<keyword evidence="3 6" id="KW-0812">Transmembrane</keyword>
<dbReference type="EMBL" id="JAVTTO010000005">
    <property type="protein sequence ID" value="MDT7833347.1"/>
    <property type="molecule type" value="Genomic_DNA"/>
</dbReference>
<feature type="transmembrane region" description="Helical" evidence="6">
    <location>
        <begin position="330"/>
        <end position="348"/>
    </location>
</feature>
<evidence type="ECO:0000256" key="5">
    <source>
        <dbReference type="ARBA" id="ARBA00023136"/>
    </source>
</evidence>
<feature type="transmembrane region" description="Helical" evidence="6">
    <location>
        <begin position="156"/>
        <end position="174"/>
    </location>
</feature>
<evidence type="ECO:0000313" key="7">
    <source>
        <dbReference type="EMBL" id="MDT7833347.1"/>
    </source>
</evidence>
<feature type="transmembrane region" description="Helical" evidence="6">
    <location>
        <begin position="12"/>
        <end position="31"/>
    </location>
</feature>